<proteinExistence type="predicted"/>
<organism evidence="1 2">
    <name type="scientific">Thalassiosira oceanica</name>
    <name type="common">Marine diatom</name>
    <dbReference type="NCBI Taxonomy" id="159749"/>
    <lineage>
        <taxon>Eukaryota</taxon>
        <taxon>Sar</taxon>
        <taxon>Stramenopiles</taxon>
        <taxon>Ochrophyta</taxon>
        <taxon>Bacillariophyta</taxon>
        <taxon>Coscinodiscophyceae</taxon>
        <taxon>Thalassiosirophycidae</taxon>
        <taxon>Thalassiosirales</taxon>
        <taxon>Thalassiosiraceae</taxon>
        <taxon>Thalassiosira</taxon>
    </lineage>
</organism>
<dbReference type="EMBL" id="AGNL01018245">
    <property type="protein sequence ID" value="EJK63442.1"/>
    <property type="molecule type" value="Genomic_DNA"/>
</dbReference>
<feature type="non-terminal residue" evidence="1">
    <location>
        <position position="164"/>
    </location>
</feature>
<accession>K0SYW4</accession>
<protein>
    <submittedName>
        <fullName evidence="1">Uncharacterized protein</fullName>
    </submittedName>
</protein>
<sequence length="164" mass="18518">MLVDLPYVQSLVGKEMIEFETDAGGRVWEVVGYAYGGGWKLRLEAAARDEDGDALDGTVSVVTLPVRDCFLFTRNSTTLQANEVDVKKLKAGSRVFVKAGIGEHRRGTIVKKIKNKGEHIETDLDYEYGDIKGFYRSRVLIKKIKNDFKKVFYTARVHERVDGQ</sequence>
<name>K0SYW4_THAOC</name>
<dbReference type="Proteomes" id="UP000266841">
    <property type="component" value="Unassembled WGS sequence"/>
</dbReference>
<keyword evidence="2" id="KW-1185">Reference proteome</keyword>
<evidence type="ECO:0000313" key="2">
    <source>
        <dbReference type="Proteomes" id="UP000266841"/>
    </source>
</evidence>
<reference evidence="1 2" key="1">
    <citation type="journal article" date="2012" name="Genome Biol.">
        <title>Genome and low-iron response of an oceanic diatom adapted to chronic iron limitation.</title>
        <authorList>
            <person name="Lommer M."/>
            <person name="Specht M."/>
            <person name="Roy A.S."/>
            <person name="Kraemer L."/>
            <person name="Andreson R."/>
            <person name="Gutowska M.A."/>
            <person name="Wolf J."/>
            <person name="Bergner S.V."/>
            <person name="Schilhabel M.B."/>
            <person name="Klostermeier U.C."/>
            <person name="Beiko R.G."/>
            <person name="Rosenstiel P."/>
            <person name="Hippler M."/>
            <person name="Laroche J."/>
        </authorList>
    </citation>
    <scope>NUCLEOTIDE SEQUENCE [LARGE SCALE GENOMIC DNA]</scope>
    <source>
        <strain evidence="1 2">CCMP1005</strain>
    </source>
</reference>
<dbReference type="AlphaFoldDB" id="K0SYW4"/>
<comment type="caution">
    <text evidence="1">The sequence shown here is derived from an EMBL/GenBank/DDBJ whole genome shotgun (WGS) entry which is preliminary data.</text>
</comment>
<evidence type="ECO:0000313" key="1">
    <source>
        <dbReference type="EMBL" id="EJK63442.1"/>
    </source>
</evidence>
<gene>
    <name evidence="1" type="ORF">THAOC_15891</name>
</gene>